<proteinExistence type="predicted"/>
<organism evidence="1 2">
    <name type="scientific">Pseudomonas syringae</name>
    <dbReference type="NCBI Taxonomy" id="317"/>
    <lineage>
        <taxon>Bacteria</taxon>
        <taxon>Pseudomonadati</taxon>
        <taxon>Pseudomonadota</taxon>
        <taxon>Gammaproteobacteria</taxon>
        <taxon>Pseudomonadales</taxon>
        <taxon>Pseudomonadaceae</taxon>
        <taxon>Pseudomonas</taxon>
    </lineage>
</organism>
<name>A0A085VE43_PSESX</name>
<comment type="caution">
    <text evidence="1">The sequence shown here is derived from an EMBL/GenBank/DDBJ whole genome shotgun (WGS) entry which is preliminary data.</text>
</comment>
<reference evidence="1 2" key="1">
    <citation type="submission" date="2014-07" db="EMBL/GenBank/DDBJ databases">
        <title>Draft Genome Sequences of Environmental Pseudomonas syringae strains.</title>
        <authorList>
            <person name="Baltrus D.A."/>
            <person name="Berge O."/>
            <person name="Morris C."/>
        </authorList>
    </citation>
    <scope>NUCLEOTIDE SEQUENCE [LARGE SCALE GENOMIC DNA]</scope>
    <source>
        <strain evidence="1 2">CEB003</strain>
    </source>
</reference>
<dbReference type="EMBL" id="JPQT01000074">
    <property type="protein sequence ID" value="KFE53706.1"/>
    <property type="molecule type" value="Genomic_DNA"/>
</dbReference>
<accession>A0A085VE43</accession>
<evidence type="ECO:0000313" key="1">
    <source>
        <dbReference type="EMBL" id="KFE53706.1"/>
    </source>
</evidence>
<gene>
    <name evidence="1" type="ORF">IV02_05630</name>
</gene>
<protein>
    <submittedName>
        <fullName evidence="1">Uncharacterized protein</fullName>
    </submittedName>
</protein>
<dbReference type="AlphaFoldDB" id="A0A085VE43"/>
<evidence type="ECO:0000313" key="2">
    <source>
        <dbReference type="Proteomes" id="UP000028643"/>
    </source>
</evidence>
<dbReference type="PATRIC" id="fig|317.174.peg.1147"/>
<dbReference type="Proteomes" id="UP000028643">
    <property type="component" value="Unassembled WGS sequence"/>
</dbReference>
<sequence>MTNEEAYKKIKHLIGCPYHPCVKAYIRCLTGKASVVGPDDIMFNPALDYSSESFDYDPDRATIDTENGVILDFFLG</sequence>
<dbReference type="RefSeq" id="WP_020291974.1">
    <property type="nucleotide sequence ID" value="NZ_JPQT01000074.1"/>
</dbReference>